<dbReference type="SMART" id="SM00436">
    <property type="entry name" value="TOP1Bc"/>
    <property type="match status" value="1"/>
</dbReference>
<dbReference type="InterPro" id="IPR003601">
    <property type="entry name" value="Topo_IA_2"/>
</dbReference>
<dbReference type="EMBL" id="CAJNJA010052680">
    <property type="protein sequence ID" value="CAE7847578.1"/>
    <property type="molecule type" value="Genomic_DNA"/>
</dbReference>
<dbReference type="SUPFAM" id="SSF56712">
    <property type="entry name" value="Prokaryotic type I DNA topoisomerase"/>
    <property type="match status" value="1"/>
</dbReference>
<dbReference type="GO" id="GO:0003677">
    <property type="term" value="F:DNA binding"/>
    <property type="evidence" value="ECO:0007669"/>
    <property type="project" value="UniProtKB-KW"/>
</dbReference>
<dbReference type="PANTHER" id="PTHR11390:SF20">
    <property type="entry name" value="DNA TOPOISOMERASE 3-BETA-1"/>
    <property type="match status" value="1"/>
</dbReference>
<dbReference type="InterPro" id="IPR000380">
    <property type="entry name" value="Topo_IA"/>
</dbReference>
<dbReference type="GO" id="GO:0006310">
    <property type="term" value="P:DNA recombination"/>
    <property type="evidence" value="ECO:0007669"/>
    <property type="project" value="TreeGrafter"/>
</dbReference>
<keyword evidence="1" id="KW-0799">Topoisomerase</keyword>
<dbReference type="Gene3D" id="3.40.50.140">
    <property type="match status" value="1"/>
</dbReference>
<keyword evidence="4" id="KW-1185">Reference proteome</keyword>
<dbReference type="InterPro" id="IPR023405">
    <property type="entry name" value="Topo_IA_core_domain"/>
</dbReference>
<reference evidence="3" key="1">
    <citation type="submission" date="2021-02" db="EMBL/GenBank/DDBJ databases">
        <authorList>
            <person name="Dougan E. K."/>
            <person name="Rhodes N."/>
            <person name="Thang M."/>
            <person name="Chan C."/>
        </authorList>
    </citation>
    <scope>NUCLEOTIDE SEQUENCE</scope>
</reference>
<feature type="non-terminal residue" evidence="3">
    <location>
        <position position="182"/>
    </location>
</feature>
<dbReference type="GO" id="GO:0006281">
    <property type="term" value="P:DNA repair"/>
    <property type="evidence" value="ECO:0007669"/>
    <property type="project" value="TreeGrafter"/>
</dbReference>
<comment type="catalytic activity">
    <reaction evidence="1">
        <text>ATP-independent breakage of single-stranded DNA, followed by passage and rejoining.</text>
        <dbReference type="EC" id="5.6.2.1"/>
    </reaction>
</comment>
<dbReference type="Pfam" id="PF01751">
    <property type="entry name" value="Toprim"/>
    <property type="match status" value="1"/>
</dbReference>
<gene>
    <name evidence="3" type="primary">TOP3A</name>
    <name evidence="3" type="ORF">SNEC2469_LOCUS26147</name>
</gene>
<name>A0A813A3R1_9DINO</name>
<comment type="similarity">
    <text evidence="1">Belongs to the type IA topoisomerase family.</text>
</comment>
<dbReference type="GO" id="GO:0003917">
    <property type="term" value="F:DNA topoisomerase type I (single strand cut, ATP-independent) activity"/>
    <property type="evidence" value="ECO:0007669"/>
    <property type="project" value="UniProtKB-EC"/>
</dbReference>
<dbReference type="InterPro" id="IPR013824">
    <property type="entry name" value="Topo_IA_cen_sub1"/>
</dbReference>
<sequence>SLSNGRLRFRKGQSRAVQIFEFVTWFPPAQQKCRIIQTSTIGHIFGLDFEDGRPPDLADLFYANVKKTVEGAVAKNRIVEHIQELASEAEYLALWLDCDREGENICYEAWRLFSHACEENVYRAHFSALTQPEIKTAFKTLGRPDKQLAMAVDARQELDLKIGVAFTRLMTRTFLSLREHTA</sequence>
<dbReference type="EC" id="5.6.2.1" evidence="1"/>
<dbReference type="Gene3D" id="1.10.460.10">
    <property type="entry name" value="Topoisomerase I, domain 2"/>
    <property type="match status" value="1"/>
</dbReference>
<protein>
    <recommendedName>
        <fullName evidence="1">DNA topoisomerase</fullName>
        <ecNumber evidence="1">5.6.2.1</ecNumber>
    </recommendedName>
</protein>
<dbReference type="Proteomes" id="UP000601435">
    <property type="component" value="Unassembled WGS sequence"/>
</dbReference>
<dbReference type="InterPro" id="IPR006171">
    <property type="entry name" value="TOPRIM_dom"/>
</dbReference>
<dbReference type="AlphaFoldDB" id="A0A813A3R1"/>
<organism evidence="3 4">
    <name type="scientific">Symbiodinium necroappetens</name>
    <dbReference type="NCBI Taxonomy" id="1628268"/>
    <lineage>
        <taxon>Eukaryota</taxon>
        <taxon>Sar</taxon>
        <taxon>Alveolata</taxon>
        <taxon>Dinophyceae</taxon>
        <taxon>Suessiales</taxon>
        <taxon>Symbiodiniaceae</taxon>
        <taxon>Symbiodinium</taxon>
    </lineage>
</organism>
<comment type="caution">
    <text evidence="3">The sequence shown here is derived from an EMBL/GenBank/DDBJ whole genome shotgun (WGS) entry which is preliminary data.</text>
</comment>
<dbReference type="GO" id="GO:0006265">
    <property type="term" value="P:DNA topological change"/>
    <property type="evidence" value="ECO:0007669"/>
    <property type="project" value="InterPro"/>
</dbReference>
<dbReference type="OrthoDB" id="430051at2759"/>
<comment type="function">
    <text evidence="1">Introduces a single-strand break via transesterification at a target site in duplex DNA. Releases the supercoiling and torsional tension of DNA introduced during the DNA replication and transcription by transiently cleaving and rejoining one strand of the DNA duplex. The scissile phosphodiester is attacked by the catalytic tyrosine of the enzyme, resulting in the formation of a DNA-(5'-phosphotyrosyl)-enzyme intermediate and the expulsion of a 3'-OH DNA strand.</text>
</comment>
<accession>A0A813A3R1</accession>
<evidence type="ECO:0000256" key="1">
    <source>
        <dbReference type="RuleBase" id="RU362092"/>
    </source>
</evidence>
<evidence type="ECO:0000313" key="4">
    <source>
        <dbReference type="Proteomes" id="UP000601435"/>
    </source>
</evidence>
<dbReference type="GO" id="GO:0005634">
    <property type="term" value="C:nucleus"/>
    <property type="evidence" value="ECO:0007669"/>
    <property type="project" value="TreeGrafter"/>
</dbReference>
<keyword evidence="1" id="KW-0413">Isomerase</keyword>
<keyword evidence="1" id="KW-0238">DNA-binding</keyword>
<evidence type="ECO:0000259" key="2">
    <source>
        <dbReference type="SMART" id="SM00436"/>
    </source>
</evidence>
<evidence type="ECO:0000313" key="3">
    <source>
        <dbReference type="EMBL" id="CAE7847578.1"/>
    </source>
</evidence>
<dbReference type="PANTHER" id="PTHR11390">
    <property type="entry name" value="PROKARYOTIC DNA TOPOISOMERASE"/>
    <property type="match status" value="1"/>
</dbReference>
<feature type="domain" description="DNA topoisomerase type IA" evidence="2">
    <location>
        <begin position="120"/>
        <end position="181"/>
    </location>
</feature>
<proteinExistence type="inferred from homology"/>